<dbReference type="AlphaFoldDB" id="A0A1G9PMV3"/>
<dbReference type="Proteomes" id="UP000198680">
    <property type="component" value="Unassembled WGS sequence"/>
</dbReference>
<organism evidence="2 3">
    <name type="scientific">Geodermatophilus siccatus</name>
    <dbReference type="NCBI Taxonomy" id="1137991"/>
    <lineage>
        <taxon>Bacteria</taxon>
        <taxon>Bacillati</taxon>
        <taxon>Actinomycetota</taxon>
        <taxon>Actinomycetes</taxon>
        <taxon>Geodermatophilales</taxon>
        <taxon>Geodermatophilaceae</taxon>
        <taxon>Geodermatophilus</taxon>
    </lineage>
</organism>
<dbReference type="OrthoDB" id="23692at2"/>
<evidence type="ECO:0000256" key="1">
    <source>
        <dbReference type="SAM" id="Phobius"/>
    </source>
</evidence>
<dbReference type="RefSeq" id="WP_091215369.1">
    <property type="nucleotide sequence ID" value="NZ_FNHE01000003.1"/>
</dbReference>
<keyword evidence="1" id="KW-0472">Membrane</keyword>
<evidence type="ECO:0000313" key="3">
    <source>
        <dbReference type="Proteomes" id="UP000198680"/>
    </source>
</evidence>
<keyword evidence="3" id="KW-1185">Reference proteome</keyword>
<keyword evidence="1" id="KW-0812">Transmembrane</keyword>
<protein>
    <submittedName>
        <fullName evidence="2">Uncharacterized protein</fullName>
    </submittedName>
</protein>
<dbReference type="EMBL" id="FNHE01000003">
    <property type="protein sequence ID" value="SDM00126.1"/>
    <property type="molecule type" value="Genomic_DNA"/>
</dbReference>
<name>A0A1G9PMV3_9ACTN</name>
<evidence type="ECO:0000313" key="2">
    <source>
        <dbReference type="EMBL" id="SDM00126.1"/>
    </source>
</evidence>
<reference evidence="3" key="1">
    <citation type="submission" date="2016-10" db="EMBL/GenBank/DDBJ databases">
        <authorList>
            <person name="Varghese N."/>
            <person name="Submissions S."/>
        </authorList>
    </citation>
    <scope>NUCLEOTIDE SEQUENCE [LARGE SCALE GENOMIC DNA]</scope>
    <source>
        <strain evidence="3">DSM 45419</strain>
    </source>
</reference>
<sequence>MWALWRSPIGRRQPELLTCVVLVTVQSEIAWMVPRVEHVEPRLLGSTLSLRASGCLVVARPVGTGTLVVSTWAAFGIAVLTAPTAMPVHHLLASAFHLVTASVLGVVATRSATG</sequence>
<proteinExistence type="predicted"/>
<accession>A0A1G9PMV3</accession>
<gene>
    <name evidence="2" type="ORF">SAMN05660642_01292</name>
</gene>
<keyword evidence="1" id="KW-1133">Transmembrane helix</keyword>
<dbReference type="STRING" id="1137991.SAMN05660642_01292"/>
<feature type="transmembrane region" description="Helical" evidence="1">
    <location>
        <begin position="66"/>
        <end position="85"/>
    </location>
</feature>
<feature type="transmembrane region" description="Helical" evidence="1">
    <location>
        <begin position="91"/>
        <end position="109"/>
    </location>
</feature>